<gene>
    <name evidence="8" type="primary">aroE</name>
    <name evidence="12" type="ORF">PTD2_05005</name>
</gene>
<dbReference type="GO" id="GO:0008652">
    <property type="term" value="P:amino acid biosynthetic process"/>
    <property type="evidence" value="ECO:0007669"/>
    <property type="project" value="UniProtKB-KW"/>
</dbReference>
<dbReference type="STRING" id="87626.PTD2_05005"/>
<dbReference type="FunFam" id="3.40.50.720:FF:000104">
    <property type="entry name" value="Shikimate dehydrogenase (NADP(+))"/>
    <property type="match status" value="1"/>
</dbReference>
<dbReference type="CDD" id="cd01065">
    <property type="entry name" value="NAD_bind_Shikimate_DH"/>
    <property type="match status" value="1"/>
</dbReference>
<dbReference type="NCBIfam" id="TIGR00507">
    <property type="entry name" value="aroE"/>
    <property type="match status" value="1"/>
</dbReference>
<dbReference type="GO" id="GO:0050661">
    <property type="term" value="F:NADP binding"/>
    <property type="evidence" value="ECO:0007669"/>
    <property type="project" value="InterPro"/>
</dbReference>
<dbReference type="GO" id="GO:0004764">
    <property type="term" value="F:shikimate 3-dehydrogenase (NADP+) activity"/>
    <property type="evidence" value="ECO:0007669"/>
    <property type="project" value="UniProtKB-UniRule"/>
</dbReference>
<evidence type="ECO:0000313" key="12">
    <source>
        <dbReference type="EMBL" id="EAR27001.1"/>
    </source>
</evidence>
<evidence type="ECO:0000256" key="1">
    <source>
        <dbReference type="ARBA" id="ARBA00004871"/>
    </source>
</evidence>
<dbReference type="UniPathway" id="UPA00053">
    <property type="reaction ID" value="UER00087"/>
</dbReference>
<dbReference type="PANTHER" id="PTHR21089:SF1">
    <property type="entry name" value="BIFUNCTIONAL 3-DEHYDROQUINATE DEHYDRATASE_SHIKIMATE DEHYDROGENASE, CHLOROPLASTIC"/>
    <property type="match status" value="1"/>
</dbReference>
<feature type="binding site" evidence="8">
    <location>
        <position position="239"/>
    </location>
    <ligand>
        <name>NADP(+)</name>
        <dbReference type="ChEBI" id="CHEBI:58349"/>
    </ligand>
</feature>
<dbReference type="Gene3D" id="3.40.50.10860">
    <property type="entry name" value="Leucine Dehydrogenase, chain A, domain 1"/>
    <property type="match status" value="1"/>
</dbReference>
<dbReference type="eggNOG" id="COG0169">
    <property type="taxonomic scope" value="Bacteria"/>
</dbReference>
<dbReference type="GO" id="GO:0009073">
    <property type="term" value="P:aromatic amino acid family biosynthetic process"/>
    <property type="evidence" value="ECO:0007669"/>
    <property type="project" value="UniProtKB-KW"/>
</dbReference>
<feature type="active site" description="Proton acceptor" evidence="8">
    <location>
        <position position="65"/>
    </location>
</feature>
<feature type="binding site" evidence="8">
    <location>
        <begin position="126"/>
        <end position="130"/>
    </location>
    <ligand>
        <name>NADP(+)</name>
        <dbReference type="ChEBI" id="CHEBI:58349"/>
    </ligand>
</feature>
<dbReference type="OrthoDB" id="9776868at2"/>
<keyword evidence="4 8" id="KW-0521">NADP</keyword>
<feature type="binding site" evidence="8">
    <location>
        <position position="61"/>
    </location>
    <ligand>
        <name>shikimate</name>
        <dbReference type="ChEBI" id="CHEBI:36208"/>
    </ligand>
</feature>
<dbReference type="InterPro" id="IPR041121">
    <property type="entry name" value="SDH_C"/>
</dbReference>
<protein>
    <recommendedName>
        <fullName evidence="2 8">Shikimate dehydrogenase (NADP(+))</fullName>
        <shortName evidence="8">SDH</shortName>
        <ecNumber evidence="2 8">1.1.1.25</ecNumber>
    </recommendedName>
</protein>
<comment type="caution">
    <text evidence="12">The sequence shown here is derived from an EMBL/GenBank/DDBJ whole genome shotgun (WGS) entry which is preliminary data.</text>
</comment>
<dbReference type="EC" id="1.1.1.25" evidence="2 8"/>
<feature type="binding site" evidence="8">
    <location>
        <position position="102"/>
    </location>
    <ligand>
        <name>shikimate</name>
        <dbReference type="ChEBI" id="CHEBI:36208"/>
    </ligand>
</feature>
<feature type="binding site" evidence="8">
    <location>
        <position position="86"/>
    </location>
    <ligand>
        <name>shikimate</name>
        <dbReference type="ChEBI" id="CHEBI:36208"/>
    </ligand>
</feature>
<comment type="subunit">
    <text evidence="8">Homodimer.</text>
</comment>
<evidence type="ECO:0000256" key="6">
    <source>
        <dbReference type="ARBA" id="ARBA00023141"/>
    </source>
</evidence>
<reference evidence="12 13" key="1">
    <citation type="submission" date="2006-02" db="EMBL/GenBank/DDBJ databases">
        <authorList>
            <person name="Moran M.A."/>
            <person name="Kjelleberg S."/>
            <person name="Egan S."/>
            <person name="Saunders N."/>
            <person name="Thomas T."/>
            <person name="Ferriera S."/>
            <person name="Johnson J."/>
            <person name="Kravitz S."/>
            <person name="Halpern A."/>
            <person name="Remington K."/>
            <person name="Beeson K."/>
            <person name="Tran B."/>
            <person name="Rogers Y.-H."/>
            <person name="Friedman R."/>
            <person name="Venter J.C."/>
        </authorList>
    </citation>
    <scope>NUCLEOTIDE SEQUENCE [LARGE SCALE GENOMIC DNA]</scope>
    <source>
        <strain evidence="12 13">D2</strain>
    </source>
</reference>
<dbReference type="InterPro" id="IPR006151">
    <property type="entry name" value="Shikm_DH/Glu-tRNA_Rdtase"/>
</dbReference>
<dbReference type="PANTHER" id="PTHR21089">
    <property type="entry name" value="SHIKIMATE DEHYDROGENASE"/>
    <property type="match status" value="1"/>
</dbReference>
<feature type="domain" description="Quinate/shikimate 5-dehydrogenase/glutamyl-tRNA reductase" evidence="9">
    <location>
        <begin position="116"/>
        <end position="192"/>
    </location>
</feature>
<feature type="binding site" evidence="8">
    <location>
        <begin position="150"/>
        <end position="155"/>
    </location>
    <ligand>
        <name>NADP(+)</name>
        <dbReference type="ChEBI" id="CHEBI:58349"/>
    </ligand>
</feature>
<evidence type="ECO:0000256" key="2">
    <source>
        <dbReference type="ARBA" id="ARBA00012962"/>
    </source>
</evidence>
<dbReference type="SUPFAM" id="SSF53223">
    <property type="entry name" value="Aminoacid dehydrogenase-like, N-terminal domain"/>
    <property type="match status" value="1"/>
</dbReference>
<evidence type="ECO:0000256" key="8">
    <source>
        <dbReference type="HAMAP-Rule" id="MF_00222"/>
    </source>
</evidence>
<name>A4CDF9_9GAMM</name>
<feature type="binding site" evidence="8">
    <location>
        <position position="216"/>
    </location>
    <ligand>
        <name>shikimate</name>
        <dbReference type="ChEBI" id="CHEBI:36208"/>
    </ligand>
</feature>
<accession>A4CDF9</accession>
<dbReference type="HAMAP" id="MF_00222">
    <property type="entry name" value="Shikimate_DH_AroE"/>
    <property type="match status" value="1"/>
</dbReference>
<evidence type="ECO:0000256" key="3">
    <source>
        <dbReference type="ARBA" id="ARBA00022605"/>
    </source>
</evidence>
<evidence type="ECO:0000313" key="13">
    <source>
        <dbReference type="Proteomes" id="UP000006201"/>
    </source>
</evidence>
<dbReference type="InterPro" id="IPR022893">
    <property type="entry name" value="Shikimate_DH_fam"/>
</dbReference>
<evidence type="ECO:0000259" key="10">
    <source>
        <dbReference type="Pfam" id="PF08501"/>
    </source>
</evidence>
<organism evidence="12 13">
    <name type="scientific">Pseudoalteromonas tunicata D2</name>
    <dbReference type="NCBI Taxonomy" id="87626"/>
    <lineage>
        <taxon>Bacteria</taxon>
        <taxon>Pseudomonadati</taxon>
        <taxon>Pseudomonadota</taxon>
        <taxon>Gammaproteobacteria</taxon>
        <taxon>Alteromonadales</taxon>
        <taxon>Pseudoalteromonadaceae</taxon>
        <taxon>Pseudoalteromonas</taxon>
    </lineage>
</organism>
<dbReference type="Pfam" id="PF01488">
    <property type="entry name" value="Shikimate_DH"/>
    <property type="match status" value="1"/>
</dbReference>
<dbReference type="RefSeq" id="WP_009838864.1">
    <property type="nucleotide sequence ID" value="NZ_AAOH01000007.1"/>
</dbReference>
<dbReference type="FunFam" id="3.40.50.10860:FF:000006">
    <property type="entry name" value="Shikimate dehydrogenase (NADP(+))"/>
    <property type="match status" value="1"/>
</dbReference>
<dbReference type="SUPFAM" id="SSF51735">
    <property type="entry name" value="NAD(P)-binding Rossmann-fold domains"/>
    <property type="match status" value="1"/>
</dbReference>
<dbReference type="Proteomes" id="UP000006201">
    <property type="component" value="Unassembled WGS sequence"/>
</dbReference>
<dbReference type="InterPro" id="IPR046346">
    <property type="entry name" value="Aminoacid_DH-like_N_sf"/>
</dbReference>
<dbReference type="Gene3D" id="3.40.50.720">
    <property type="entry name" value="NAD(P)-binding Rossmann-like Domain"/>
    <property type="match status" value="1"/>
</dbReference>
<feature type="binding site" evidence="8">
    <location>
        <position position="214"/>
    </location>
    <ligand>
        <name>NADP(+)</name>
        <dbReference type="ChEBI" id="CHEBI:58349"/>
    </ligand>
</feature>
<feature type="binding site" evidence="8">
    <location>
        <begin position="14"/>
        <end position="16"/>
    </location>
    <ligand>
        <name>shikimate</name>
        <dbReference type="ChEBI" id="CHEBI:36208"/>
    </ligand>
</feature>
<keyword evidence="5 8" id="KW-0560">Oxidoreductase</keyword>
<feature type="binding site" evidence="8">
    <location>
        <position position="77"/>
    </location>
    <ligand>
        <name>NADP(+)</name>
        <dbReference type="ChEBI" id="CHEBI:58349"/>
    </ligand>
</feature>
<dbReference type="EMBL" id="AAOH01000007">
    <property type="protein sequence ID" value="EAR27001.1"/>
    <property type="molecule type" value="Genomic_DNA"/>
</dbReference>
<feature type="binding site" evidence="8">
    <location>
        <position position="246"/>
    </location>
    <ligand>
        <name>shikimate</name>
        <dbReference type="ChEBI" id="CHEBI:36208"/>
    </ligand>
</feature>
<keyword evidence="13" id="KW-1185">Reference proteome</keyword>
<evidence type="ECO:0000259" key="9">
    <source>
        <dbReference type="Pfam" id="PF01488"/>
    </source>
</evidence>
<dbReference type="AlphaFoldDB" id="A4CDF9"/>
<dbReference type="GO" id="GO:0019632">
    <property type="term" value="P:shikimate metabolic process"/>
    <property type="evidence" value="ECO:0007669"/>
    <property type="project" value="InterPro"/>
</dbReference>
<comment type="catalytic activity">
    <reaction evidence="7 8">
        <text>shikimate + NADP(+) = 3-dehydroshikimate + NADPH + H(+)</text>
        <dbReference type="Rhea" id="RHEA:17737"/>
        <dbReference type="ChEBI" id="CHEBI:15378"/>
        <dbReference type="ChEBI" id="CHEBI:16630"/>
        <dbReference type="ChEBI" id="CHEBI:36208"/>
        <dbReference type="ChEBI" id="CHEBI:57783"/>
        <dbReference type="ChEBI" id="CHEBI:58349"/>
        <dbReference type="EC" id="1.1.1.25"/>
    </reaction>
</comment>
<dbReference type="InterPro" id="IPR036291">
    <property type="entry name" value="NAD(P)-bd_dom_sf"/>
</dbReference>
<feature type="domain" description="SDH C-terminal" evidence="11">
    <location>
        <begin position="239"/>
        <end position="267"/>
    </location>
</feature>
<dbReference type="GO" id="GO:0009423">
    <property type="term" value="P:chorismate biosynthetic process"/>
    <property type="evidence" value="ECO:0007669"/>
    <property type="project" value="UniProtKB-UniRule"/>
</dbReference>
<evidence type="ECO:0000256" key="4">
    <source>
        <dbReference type="ARBA" id="ARBA00022857"/>
    </source>
</evidence>
<evidence type="ECO:0000259" key="11">
    <source>
        <dbReference type="Pfam" id="PF18317"/>
    </source>
</evidence>
<comment type="function">
    <text evidence="8">Involved in the biosynthesis of the chorismate, which leads to the biosynthesis of aromatic amino acids. Catalyzes the reversible NADPH linked reduction of 3-dehydroshikimate (DHSA) to yield shikimate (SA).</text>
</comment>
<comment type="similarity">
    <text evidence="8">Belongs to the shikimate dehydrogenase family.</text>
</comment>
<proteinExistence type="inferred from homology"/>
<dbReference type="Pfam" id="PF18317">
    <property type="entry name" value="SDH_C"/>
    <property type="match status" value="1"/>
</dbReference>
<dbReference type="InterPro" id="IPR011342">
    <property type="entry name" value="Shikimate_DH"/>
</dbReference>
<sequence>MDKYAVFGNPIKHSKSPAIHSKFAELLGEQLHYQAILAPLEHFEATVNAFFDGGGLGANVTMPFKEQAFAMCQQLSERAQVSGAVNTLKRLESGGLYGDNTDGAGLVSDLLNNDVTLKNQRILLMGAGGAARGVLLPLLNEQPRKITIVNRTKEKAQILAELFSQYGEIDYCSFDELPDSSFDVVINSTSSSIAGVLPSLTEVHIADAKAIYDMVYSDSSTVFLNWAKQHNTTAILLDGIGMLIGQAAEAYYVWRNVYPPSERVIELAKQKAV</sequence>
<dbReference type="Pfam" id="PF08501">
    <property type="entry name" value="Shikimate_dh_N"/>
    <property type="match status" value="1"/>
</dbReference>
<keyword evidence="6 8" id="KW-0057">Aromatic amino acid biosynthesis</keyword>
<dbReference type="GO" id="GO:0005829">
    <property type="term" value="C:cytosol"/>
    <property type="evidence" value="ECO:0007669"/>
    <property type="project" value="TreeGrafter"/>
</dbReference>
<feature type="domain" description="Shikimate dehydrogenase substrate binding N-terminal" evidence="10">
    <location>
        <begin position="6"/>
        <end position="88"/>
    </location>
</feature>
<dbReference type="InterPro" id="IPR013708">
    <property type="entry name" value="Shikimate_DH-bd_N"/>
</dbReference>
<dbReference type="HOGENOM" id="CLU_044063_2_1_6"/>
<keyword evidence="3 8" id="KW-0028">Amino-acid biosynthesis</keyword>
<evidence type="ECO:0000256" key="7">
    <source>
        <dbReference type="ARBA" id="ARBA00049442"/>
    </source>
</evidence>
<dbReference type="NCBIfam" id="NF001310">
    <property type="entry name" value="PRK00258.1-2"/>
    <property type="match status" value="1"/>
</dbReference>
<comment type="pathway">
    <text evidence="1 8">Metabolic intermediate biosynthesis; chorismate biosynthesis; chorismate from D-erythrose 4-phosphate and phosphoenolpyruvate: step 4/7.</text>
</comment>
<evidence type="ECO:0000256" key="5">
    <source>
        <dbReference type="ARBA" id="ARBA00023002"/>
    </source>
</evidence>